<protein>
    <recommendedName>
        <fullName evidence="3">DUF1501 domain-containing protein</fullName>
    </recommendedName>
</protein>
<sequence length="410" mass="44201">MLLTRRQFLQTTAGLIALLAGGEYGNAAAASFGRPAESNTLVILSLKGGMDGLMAAAPLNDRYLTGCRPTLAMTGSMLALDGQFGLHPSLAPLLPLYQAGQLAMIHGVGSPDPSRFHSDAQYYLEAGTPGSKHSKSGWLNRADALLGGNKPLSLVSLTHILPLIMRGERPAAAMANIRDFSYRLGLLREDNARLAQSLQSMYQQSDYPTLQATAAEIQAVVEKLAAVQQQSLLPETGILYPNTAFGRAMRQLAMLIKADAGVRFAFVELEGWDTHIRQGTANGPFARQAYELALGMAGFWQDIGARQQSVVLATLTEFGRTVQENESGGTDHGRGSCSFLLGTQVAGGRVYGQIPELAPDNLAEGQALPVTTDFRAILAEIFRRHFRLTKYQAIFPGWEAGAKPLSLWKQ</sequence>
<dbReference type="InterPro" id="IPR010869">
    <property type="entry name" value="DUF1501"/>
</dbReference>
<dbReference type="PANTHER" id="PTHR43737:SF1">
    <property type="entry name" value="DUF1501 DOMAIN-CONTAINING PROTEIN"/>
    <property type="match status" value="1"/>
</dbReference>
<comment type="caution">
    <text evidence="1">The sequence shown here is derived from an EMBL/GenBank/DDBJ whole genome shotgun (WGS) entry which is preliminary data.</text>
</comment>
<dbReference type="EMBL" id="AFGF01000017">
    <property type="protein sequence ID" value="EGO65437.1"/>
    <property type="molecule type" value="Genomic_DNA"/>
</dbReference>
<reference evidence="1 2" key="1">
    <citation type="journal article" date="2011" name="EMBO J.">
        <title>Structural diversity of bacterial flagellar motors.</title>
        <authorList>
            <person name="Chen S."/>
            <person name="Beeby M."/>
            <person name="Murphy G.E."/>
            <person name="Leadbetter J.R."/>
            <person name="Hendrixson D.R."/>
            <person name="Briegel A."/>
            <person name="Li Z."/>
            <person name="Shi J."/>
            <person name="Tocheva E.I."/>
            <person name="Muller A."/>
            <person name="Dobro M.J."/>
            <person name="Jensen G.J."/>
        </authorList>
    </citation>
    <scope>NUCLEOTIDE SEQUENCE [LARGE SCALE GENOMIC DNA]</scope>
    <source>
        <strain evidence="1 2">DSM 6540</strain>
    </source>
</reference>
<name>F7NEM6_9FIRM</name>
<dbReference type="Proteomes" id="UP000003240">
    <property type="component" value="Unassembled WGS sequence"/>
</dbReference>
<proteinExistence type="predicted"/>
<gene>
    <name evidence="1" type="ORF">ALO_02446</name>
</gene>
<evidence type="ECO:0008006" key="3">
    <source>
        <dbReference type="Google" id="ProtNLM"/>
    </source>
</evidence>
<dbReference type="Pfam" id="PF07394">
    <property type="entry name" value="DUF1501"/>
    <property type="match status" value="1"/>
</dbReference>
<dbReference type="InterPro" id="IPR006311">
    <property type="entry name" value="TAT_signal"/>
</dbReference>
<evidence type="ECO:0000313" key="1">
    <source>
        <dbReference type="EMBL" id="EGO65437.1"/>
    </source>
</evidence>
<dbReference type="eggNOG" id="COG4102">
    <property type="taxonomic scope" value="Bacteria"/>
</dbReference>
<accession>F7NEM6</accession>
<dbReference type="RefSeq" id="WP_004092473.1">
    <property type="nucleotide sequence ID" value="NZ_AFGF01000017.1"/>
</dbReference>
<dbReference type="STRING" id="1009370.ALO_02446"/>
<evidence type="ECO:0000313" key="2">
    <source>
        <dbReference type="Proteomes" id="UP000003240"/>
    </source>
</evidence>
<dbReference type="AlphaFoldDB" id="F7NEM6"/>
<dbReference type="PROSITE" id="PS51318">
    <property type="entry name" value="TAT"/>
    <property type="match status" value="1"/>
</dbReference>
<organism evidence="1 2">
    <name type="scientific">Acetonema longum DSM 6540</name>
    <dbReference type="NCBI Taxonomy" id="1009370"/>
    <lineage>
        <taxon>Bacteria</taxon>
        <taxon>Bacillati</taxon>
        <taxon>Bacillota</taxon>
        <taxon>Negativicutes</taxon>
        <taxon>Acetonemataceae</taxon>
        <taxon>Acetonema</taxon>
    </lineage>
</organism>
<keyword evidence="2" id="KW-1185">Reference proteome</keyword>
<dbReference type="PANTHER" id="PTHR43737">
    <property type="entry name" value="BLL7424 PROTEIN"/>
    <property type="match status" value="1"/>
</dbReference>
<dbReference type="OrthoDB" id="9779968at2"/>